<dbReference type="InterPro" id="IPR036890">
    <property type="entry name" value="HATPase_C_sf"/>
</dbReference>
<dbReference type="Gene3D" id="3.30.565.10">
    <property type="entry name" value="Histidine kinase-like ATPase, C-terminal domain"/>
    <property type="match status" value="1"/>
</dbReference>
<protein>
    <recommendedName>
        <fullName evidence="2">histidine kinase</fullName>
        <ecNumber evidence="2">2.7.13.3</ecNumber>
    </recommendedName>
</protein>
<keyword evidence="6 13" id="KW-0418">Kinase</keyword>
<dbReference type="EC" id="2.7.13.3" evidence="2"/>
<evidence type="ECO:0000259" key="11">
    <source>
        <dbReference type="Pfam" id="PF07730"/>
    </source>
</evidence>
<name>A0ABP8R3T2_9ACTN</name>
<dbReference type="InterPro" id="IPR003594">
    <property type="entry name" value="HATPase_dom"/>
</dbReference>
<evidence type="ECO:0000256" key="5">
    <source>
        <dbReference type="ARBA" id="ARBA00022741"/>
    </source>
</evidence>
<evidence type="ECO:0000256" key="3">
    <source>
        <dbReference type="ARBA" id="ARBA00022553"/>
    </source>
</evidence>
<evidence type="ECO:0000256" key="6">
    <source>
        <dbReference type="ARBA" id="ARBA00022777"/>
    </source>
</evidence>
<dbReference type="RefSeq" id="WP_345474787.1">
    <property type="nucleotide sequence ID" value="NZ_BAABHF010000058.1"/>
</dbReference>
<evidence type="ECO:0000259" key="12">
    <source>
        <dbReference type="Pfam" id="PF23539"/>
    </source>
</evidence>
<dbReference type="PANTHER" id="PTHR24421">
    <property type="entry name" value="NITRATE/NITRITE SENSOR PROTEIN NARX-RELATED"/>
    <property type="match status" value="1"/>
</dbReference>
<feature type="domain" description="Histidine kinase/HSP90-like ATPase" evidence="10">
    <location>
        <begin position="355"/>
        <end position="450"/>
    </location>
</feature>
<comment type="catalytic activity">
    <reaction evidence="1">
        <text>ATP + protein L-histidine = ADP + protein N-phospho-L-histidine.</text>
        <dbReference type="EC" id="2.7.13.3"/>
    </reaction>
</comment>
<keyword evidence="14" id="KW-1185">Reference proteome</keyword>
<evidence type="ECO:0000256" key="4">
    <source>
        <dbReference type="ARBA" id="ARBA00022679"/>
    </source>
</evidence>
<dbReference type="Proteomes" id="UP001500503">
    <property type="component" value="Unassembled WGS sequence"/>
</dbReference>
<dbReference type="PANTHER" id="PTHR24421:SF10">
    <property type="entry name" value="NITRATE_NITRITE SENSOR PROTEIN NARQ"/>
    <property type="match status" value="1"/>
</dbReference>
<organism evidence="13 14">
    <name type="scientific">Actinoallomurus oryzae</name>
    <dbReference type="NCBI Taxonomy" id="502180"/>
    <lineage>
        <taxon>Bacteria</taxon>
        <taxon>Bacillati</taxon>
        <taxon>Actinomycetota</taxon>
        <taxon>Actinomycetes</taxon>
        <taxon>Streptosporangiales</taxon>
        <taxon>Thermomonosporaceae</taxon>
        <taxon>Actinoallomurus</taxon>
    </lineage>
</organism>
<feature type="domain" description="DUF7134" evidence="12">
    <location>
        <begin position="76"/>
        <end position="212"/>
    </location>
</feature>
<dbReference type="InterPro" id="IPR055558">
    <property type="entry name" value="DUF7134"/>
</dbReference>
<keyword evidence="8" id="KW-0902">Two-component regulatory system</keyword>
<dbReference type="Gene3D" id="1.20.5.1930">
    <property type="match status" value="1"/>
</dbReference>
<dbReference type="Pfam" id="PF23539">
    <property type="entry name" value="DUF7134"/>
    <property type="match status" value="1"/>
</dbReference>
<evidence type="ECO:0000259" key="10">
    <source>
        <dbReference type="Pfam" id="PF02518"/>
    </source>
</evidence>
<reference evidence="14" key="1">
    <citation type="journal article" date="2019" name="Int. J. Syst. Evol. Microbiol.">
        <title>The Global Catalogue of Microorganisms (GCM) 10K type strain sequencing project: providing services to taxonomists for standard genome sequencing and annotation.</title>
        <authorList>
            <consortium name="The Broad Institute Genomics Platform"/>
            <consortium name="The Broad Institute Genome Sequencing Center for Infectious Disease"/>
            <person name="Wu L."/>
            <person name="Ma J."/>
        </authorList>
    </citation>
    <scope>NUCLEOTIDE SEQUENCE [LARGE SCALE GENOMIC DNA]</scope>
    <source>
        <strain evidence="14">JCM 17933</strain>
    </source>
</reference>
<accession>A0ABP8R3T2</accession>
<dbReference type="GO" id="GO:0016301">
    <property type="term" value="F:kinase activity"/>
    <property type="evidence" value="ECO:0007669"/>
    <property type="project" value="UniProtKB-KW"/>
</dbReference>
<dbReference type="SUPFAM" id="SSF55874">
    <property type="entry name" value="ATPase domain of HSP90 chaperone/DNA topoisomerase II/histidine kinase"/>
    <property type="match status" value="1"/>
</dbReference>
<dbReference type="Pfam" id="PF07730">
    <property type="entry name" value="HisKA_3"/>
    <property type="match status" value="1"/>
</dbReference>
<gene>
    <name evidence="13" type="ORF">GCM10023191_090190</name>
</gene>
<evidence type="ECO:0000256" key="9">
    <source>
        <dbReference type="SAM" id="MobiDB-lite"/>
    </source>
</evidence>
<evidence type="ECO:0000256" key="1">
    <source>
        <dbReference type="ARBA" id="ARBA00000085"/>
    </source>
</evidence>
<comment type="caution">
    <text evidence="13">The sequence shown here is derived from an EMBL/GenBank/DDBJ whole genome shotgun (WGS) entry which is preliminary data.</text>
</comment>
<evidence type="ECO:0000313" key="13">
    <source>
        <dbReference type="EMBL" id="GAA4517555.1"/>
    </source>
</evidence>
<evidence type="ECO:0000256" key="8">
    <source>
        <dbReference type="ARBA" id="ARBA00023012"/>
    </source>
</evidence>
<keyword evidence="5" id="KW-0547">Nucleotide-binding</keyword>
<evidence type="ECO:0000256" key="7">
    <source>
        <dbReference type="ARBA" id="ARBA00022840"/>
    </source>
</evidence>
<proteinExistence type="predicted"/>
<keyword evidence="7" id="KW-0067">ATP-binding</keyword>
<dbReference type="InterPro" id="IPR011712">
    <property type="entry name" value="Sig_transdc_His_kin_sub3_dim/P"/>
</dbReference>
<dbReference type="EMBL" id="BAABHF010000058">
    <property type="protein sequence ID" value="GAA4517555.1"/>
    <property type="molecule type" value="Genomic_DNA"/>
</dbReference>
<feature type="region of interest" description="Disordered" evidence="9">
    <location>
        <begin position="1"/>
        <end position="24"/>
    </location>
</feature>
<dbReference type="InterPro" id="IPR050482">
    <property type="entry name" value="Sensor_HK_TwoCompSys"/>
</dbReference>
<feature type="domain" description="Signal transduction histidine kinase subgroup 3 dimerisation and phosphoacceptor" evidence="11">
    <location>
        <begin position="240"/>
        <end position="305"/>
    </location>
</feature>
<evidence type="ECO:0000313" key="14">
    <source>
        <dbReference type="Proteomes" id="UP001500503"/>
    </source>
</evidence>
<evidence type="ECO:0000256" key="2">
    <source>
        <dbReference type="ARBA" id="ARBA00012438"/>
    </source>
</evidence>
<keyword evidence="3" id="KW-0597">Phosphoprotein</keyword>
<dbReference type="Pfam" id="PF02518">
    <property type="entry name" value="HATPase_c"/>
    <property type="match status" value="1"/>
</dbReference>
<sequence>MSAGKGGASFPGRPPEAGAGPGRRHAVVRRPANGLIGRPGVRYAAATSRAEAFLARPRRWYAAVPVWARETALCLVAAAATVYRIGTGTLAAGDRAPDLGAYGIGLAMVLALAMRRRWPSVTLAVTGLLWTIYHIDDYPGGAPAVALWIALYSAAIAPRRWFALSIAGSLIVSDVLGRTQHGRAGVFDAVLDGTTVVFVSMLLLGDAVRSRRGRRDEYEARLALLAAQRDHIAAKRVAEERARIARDLHDVSAHTLTVISLHANLAAELLTEDLTQADEALGVVRQATREVLAELRAAVGVLRDGTTVQDPEAPATLGVRHLGELARAYGGHGPRVEIHVEGEPRGLPRLVDVTAYRIVQEALANAVRHADPRSVEIVLRYRPEGLAVEVRDDGATPPAVPSCADREPAGFGLRGMAERVAVLDGDLTAGPYEDPGTGERGFRVRAWLPLGGEHEHPRPAGR</sequence>
<keyword evidence="4" id="KW-0808">Transferase</keyword>
<dbReference type="CDD" id="cd16917">
    <property type="entry name" value="HATPase_UhpB-NarQ-NarX-like"/>
    <property type="match status" value="1"/>
</dbReference>